<dbReference type="Proteomes" id="UP000092555">
    <property type="component" value="Unassembled WGS sequence"/>
</dbReference>
<gene>
    <name evidence="8" type="ORF">METBIDRAFT_13435</name>
</gene>
<feature type="chain" id="PRO_5008291728" description="Hyphally-regulated cell wall protein N-terminal domain-containing protein" evidence="6">
    <location>
        <begin position="25"/>
        <end position="327"/>
    </location>
</feature>
<feature type="signal peptide" evidence="6">
    <location>
        <begin position="1"/>
        <end position="24"/>
    </location>
</feature>
<evidence type="ECO:0000256" key="3">
    <source>
        <dbReference type="ARBA" id="ARBA00022525"/>
    </source>
</evidence>
<evidence type="ECO:0000256" key="2">
    <source>
        <dbReference type="ARBA" id="ARBA00022512"/>
    </source>
</evidence>
<evidence type="ECO:0000259" key="7">
    <source>
        <dbReference type="Pfam" id="PF11765"/>
    </source>
</evidence>
<keyword evidence="5" id="KW-0325">Glycoprotein</keyword>
<dbReference type="EMBL" id="LXTC01000006">
    <property type="protein sequence ID" value="OBA19697.1"/>
    <property type="molecule type" value="Genomic_DNA"/>
</dbReference>
<reference evidence="8 9" key="1">
    <citation type="submission" date="2016-05" db="EMBL/GenBank/DDBJ databases">
        <title>Comparative genomics of biotechnologically important yeasts.</title>
        <authorList>
            <consortium name="DOE Joint Genome Institute"/>
            <person name="Riley R."/>
            <person name="Haridas S."/>
            <person name="Wolfe K.H."/>
            <person name="Lopes M.R."/>
            <person name="Hittinger C.T."/>
            <person name="Goker M."/>
            <person name="Salamov A."/>
            <person name="Wisecaver J."/>
            <person name="Long T.M."/>
            <person name="Aerts A.L."/>
            <person name="Barry K."/>
            <person name="Choi C."/>
            <person name="Clum A."/>
            <person name="Coughlan A.Y."/>
            <person name="Deshpande S."/>
            <person name="Douglass A.P."/>
            <person name="Hanson S.J."/>
            <person name="Klenk H.-P."/>
            <person name="LaButti K."/>
            <person name="Lapidus A."/>
            <person name="Lindquist E."/>
            <person name="Lipzen A."/>
            <person name="Meier-kolthoff J.P."/>
            <person name="Ohm R.A."/>
            <person name="Otillar R.P."/>
            <person name="Pangilinan J."/>
            <person name="Peng Y."/>
            <person name="Rokas A."/>
            <person name="Rosa C.A."/>
            <person name="Scheuner C."/>
            <person name="Sibirny A.A."/>
            <person name="Slot J.C."/>
            <person name="Stielow J.B."/>
            <person name="Sun H."/>
            <person name="Kurtzman C.P."/>
            <person name="Blackwell M."/>
            <person name="Grigoriev I.V."/>
            <person name="Jeffries T.W."/>
        </authorList>
    </citation>
    <scope>NUCLEOTIDE SEQUENCE [LARGE SCALE GENOMIC DNA]</scope>
    <source>
        <strain evidence="8 9">NRRL YB-4993</strain>
    </source>
</reference>
<accession>A0A1A0H714</accession>
<keyword evidence="2" id="KW-0134">Cell wall</keyword>
<comment type="subcellular location">
    <subcellularLocation>
        <location evidence="1">Secreted</location>
        <location evidence="1">Cell wall</location>
    </subcellularLocation>
</comment>
<organism evidence="8 9">
    <name type="scientific">Metschnikowia bicuspidata var. bicuspidata NRRL YB-4993</name>
    <dbReference type="NCBI Taxonomy" id="869754"/>
    <lineage>
        <taxon>Eukaryota</taxon>
        <taxon>Fungi</taxon>
        <taxon>Dikarya</taxon>
        <taxon>Ascomycota</taxon>
        <taxon>Saccharomycotina</taxon>
        <taxon>Pichiomycetes</taxon>
        <taxon>Metschnikowiaceae</taxon>
        <taxon>Metschnikowia</taxon>
    </lineage>
</organism>
<dbReference type="RefSeq" id="XP_018710225.1">
    <property type="nucleotide sequence ID" value="XM_018854360.1"/>
</dbReference>
<dbReference type="GO" id="GO:0009277">
    <property type="term" value="C:fungal-type cell wall"/>
    <property type="evidence" value="ECO:0007669"/>
    <property type="project" value="UniProtKB-ARBA"/>
</dbReference>
<dbReference type="AlphaFoldDB" id="A0A1A0H714"/>
<evidence type="ECO:0000313" key="9">
    <source>
        <dbReference type="Proteomes" id="UP000092555"/>
    </source>
</evidence>
<evidence type="ECO:0000256" key="6">
    <source>
        <dbReference type="SAM" id="SignalP"/>
    </source>
</evidence>
<dbReference type="Pfam" id="PF11765">
    <property type="entry name" value="Hyphal_reg_CWP"/>
    <property type="match status" value="1"/>
</dbReference>
<proteinExistence type="predicted"/>
<protein>
    <recommendedName>
        <fullName evidence="7">Hyphally-regulated cell wall protein N-terminal domain-containing protein</fullName>
    </recommendedName>
</protein>
<keyword evidence="3" id="KW-0964">Secreted</keyword>
<dbReference type="OrthoDB" id="4022214at2759"/>
<keyword evidence="4 6" id="KW-0732">Signal</keyword>
<name>A0A1A0H714_9ASCO</name>
<sequence length="327" mass="35042">MKIKTLVATITVALGLAFATVINAKTSYTNSNNITLDYLTVNEGVYLSIEDSLFVSLEGSVNNAGGFYVTSSSATSVLLTGKHFENSGTVAFKSLSANALSSFKVAASGSFLNTGNMYFLISSANLVETPFNVSSMTSWTNSGMMFFQTDFKISPTLYLGKIQSGVSSITNSRVICLSNIDWLTTTSIYGSGCISVGVTSKLEFQMFLQALHHSISKTQTIYLASSSSSLTILGLAFDSDSFVIIKVAGFGGGNIIEVDYAFTKHTYDDITGILRLLLSPLSEVGFKIGQGYDYSLLKVSKDGQGIFYDGPAPKSRPDECSCISLFF</sequence>
<dbReference type="InterPro" id="IPR021031">
    <property type="entry name" value="Hyphal-reg_cell_wall_N"/>
</dbReference>
<dbReference type="GeneID" id="30027336"/>
<feature type="domain" description="Hyphally-regulated cell wall protein N-terminal" evidence="7">
    <location>
        <begin position="13"/>
        <end position="323"/>
    </location>
</feature>
<evidence type="ECO:0000313" key="8">
    <source>
        <dbReference type="EMBL" id="OBA19697.1"/>
    </source>
</evidence>
<evidence type="ECO:0000256" key="5">
    <source>
        <dbReference type="ARBA" id="ARBA00023180"/>
    </source>
</evidence>
<comment type="caution">
    <text evidence="8">The sequence shown here is derived from an EMBL/GenBank/DDBJ whole genome shotgun (WGS) entry which is preliminary data.</text>
</comment>
<evidence type="ECO:0000256" key="4">
    <source>
        <dbReference type="ARBA" id="ARBA00022729"/>
    </source>
</evidence>
<keyword evidence="9" id="KW-1185">Reference proteome</keyword>
<evidence type="ECO:0000256" key="1">
    <source>
        <dbReference type="ARBA" id="ARBA00004191"/>
    </source>
</evidence>
<dbReference type="STRING" id="869754.A0A1A0H714"/>